<organism evidence="1 2">
    <name type="scientific">Gossypium arboreum</name>
    <name type="common">Tree cotton</name>
    <name type="synonym">Gossypium nanking</name>
    <dbReference type="NCBI Taxonomy" id="29729"/>
    <lineage>
        <taxon>Eukaryota</taxon>
        <taxon>Viridiplantae</taxon>
        <taxon>Streptophyta</taxon>
        <taxon>Embryophyta</taxon>
        <taxon>Tracheophyta</taxon>
        <taxon>Spermatophyta</taxon>
        <taxon>Magnoliopsida</taxon>
        <taxon>eudicotyledons</taxon>
        <taxon>Gunneridae</taxon>
        <taxon>Pentapetalae</taxon>
        <taxon>rosids</taxon>
        <taxon>malvids</taxon>
        <taxon>Malvales</taxon>
        <taxon>Malvaceae</taxon>
        <taxon>Malvoideae</taxon>
        <taxon>Gossypium</taxon>
    </lineage>
</organism>
<keyword evidence="2" id="KW-1185">Reference proteome</keyword>
<dbReference type="Proteomes" id="UP000032142">
    <property type="component" value="Unassembled WGS sequence"/>
</dbReference>
<name>A0A0B0NK43_GOSAR</name>
<evidence type="ECO:0000313" key="1">
    <source>
        <dbReference type="EMBL" id="KHG13205.1"/>
    </source>
</evidence>
<accession>A0A0B0NK43</accession>
<evidence type="ECO:0000313" key="2">
    <source>
        <dbReference type="Proteomes" id="UP000032142"/>
    </source>
</evidence>
<reference evidence="2" key="1">
    <citation type="submission" date="2014-09" db="EMBL/GenBank/DDBJ databases">
        <authorList>
            <person name="Mudge J."/>
            <person name="Ramaraj T."/>
            <person name="Lindquist I.E."/>
            <person name="Bharti A.K."/>
            <person name="Sundararajan A."/>
            <person name="Cameron C.T."/>
            <person name="Woodward J.E."/>
            <person name="May G.D."/>
            <person name="Brubaker C."/>
            <person name="Broadhvest J."/>
            <person name="Wilkins T.A."/>
        </authorList>
    </citation>
    <scope>NUCLEOTIDE SEQUENCE</scope>
    <source>
        <strain evidence="2">cv. AKA8401</strain>
    </source>
</reference>
<sequence length="116" mass="13438">MPKKTEPLLCVGSFHHAAMNIRQFDGQDGRTEKMTPGDVEAERKGLSCETNLLVSFQLAPESSGIHQWLKQLWVHWASARAKMCHYKTDVELFEMPLSHFINFLLKRKWKLIALRT</sequence>
<dbReference type="AlphaFoldDB" id="A0A0B0NK43"/>
<proteinExistence type="predicted"/>
<dbReference type="EMBL" id="KN399086">
    <property type="protein sequence ID" value="KHG13205.1"/>
    <property type="molecule type" value="Genomic_DNA"/>
</dbReference>
<protein>
    <submittedName>
        <fullName evidence="1">Protein ECT2</fullName>
    </submittedName>
</protein>
<gene>
    <name evidence="1" type="ORF">F383_09283</name>
</gene>